<feature type="region of interest" description="Disordered" evidence="1">
    <location>
        <begin position="404"/>
        <end position="433"/>
    </location>
</feature>
<dbReference type="RefSeq" id="WP_003054947.1">
    <property type="nucleotide sequence ID" value="NZ_CP006704.1"/>
</dbReference>
<organism evidence="2 3">
    <name type="scientific">Comamonas testosteroni TK102</name>
    <dbReference type="NCBI Taxonomy" id="1392005"/>
    <lineage>
        <taxon>Bacteria</taxon>
        <taxon>Pseudomonadati</taxon>
        <taxon>Pseudomonadota</taxon>
        <taxon>Betaproteobacteria</taxon>
        <taxon>Burkholderiales</taxon>
        <taxon>Comamonadaceae</taxon>
        <taxon>Comamonas</taxon>
    </lineage>
</organism>
<protein>
    <recommendedName>
        <fullName evidence="4">Replication protein O</fullName>
    </recommendedName>
</protein>
<dbReference type="EMBL" id="CP006704">
    <property type="protein sequence ID" value="AIJ47090.1"/>
    <property type="molecule type" value="Genomic_DNA"/>
</dbReference>
<dbReference type="HOGENOM" id="CLU_435985_0_0_4"/>
<feature type="region of interest" description="Disordered" evidence="1">
    <location>
        <begin position="258"/>
        <end position="282"/>
    </location>
</feature>
<accession>A0A076PTS0</accession>
<dbReference type="KEGG" id="ctes:O987_14890"/>
<feature type="compositionally biased region" description="Low complexity" evidence="1">
    <location>
        <begin position="265"/>
        <end position="282"/>
    </location>
</feature>
<gene>
    <name evidence="2" type="ORF">O987_14890</name>
</gene>
<evidence type="ECO:0000313" key="3">
    <source>
        <dbReference type="Proteomes" id="UP000028782"/>
    </source>
</evidence>
<name>A0A076PTS0_COMTE</name>
<evidence type="ECO:0008006" key="4">
    <source>
        <dbReference type="Google" id="ProtNLM"/>
    </source>
</evidence>
<feature type="compositionally biased region" description="Low complexity" evidence="1">
    <location>
        <begin position="404"/>
        <end position="418"/>
    </location>
</feature>
<reference evidence="2 3" key="1">
    <citation type="journal article" date="2014" name="Genome Announc.">
        <title>Complete Genome Sequence of Polychlorinated Biphenyl Degrader Comamonas testosteroni TK102 (NBRC 109938).</title>
        <authorList>
            <person name="Fukuda K."/>
            <person name="Hosoyama A."/>
            <person name="Tsuchikane K."/>
            <person name="Ohji S."/>
            <person name="Yamazoe A."/>
            <person name="Fujita N."/>
            <person name="Shintani M."/>
            <person name="Kimbara K."/>
        </authorList>
    </citation>
    <scope>NUCLEOTIDE SEQUENCE [LARGE SCALE GENOMIC DNA]</scope>
    <source>
        <strain evidence="2">TK102</strain>
    </source>
</reference>
<feature type="region of interest" description="Disordered" evidence="1">
    <location>
        <begin position="335"/>
        <end position="375"/>
    </location>
</feature>
<evidence type="ECO:0000256" key="1">
    <source>
        <dbReference type="SAM" id="MobiDB-lite"/>
    </source>
</evidence>
<dbReference type="Proteomes" id="UP000028782">
    <property type="component" value="Chromosome"/>
</dbReference>
<proteinExistence type="predicted"/>
<feature type="compositionally biased region" description="Polar residues" evidence="1">
    <location>
        <begin position="335"/>
        <end position="354"/>
    </location>
</feature>
<sequence>MRGSLSLAAIPTVRYELPEDAPIHQGAEQIFLHLDDRGFVPFHPVLAEKFGHKAAIFVGMALYWTRHSLRNHPERGGWFFMSLQQWKSAIGLTRTEQASVRELLMGEGVLEEMLVGRPAVLNYRLNVPALAKALAMRGKGQKLTWDLASSWFKGCKVYYKPLADVAGSIAGGLYLAYLLQRHRECLKLGQLTDGAIPVSQDEISTALVLGPKVQRNARERLKKAGFINEVGIGGALVRINFDAILLCLRGQSIKPLPRKADADKATPAASTKAAPSNSAPATNQTLDLSGLSFAFSQATLGLSATPPAPRPRDLLLSFLNDDLVPHKPVEIRQAGATSSISEQPAKSEQISNASKELAKSFSDKGSEGGAKESFAVSCKQEPDSLDETCRLDLPFPAINIQRTSIQSTTTSPVNTSSTADVQAGEGGKSSSSDKLNAGLASGLIFPTWIEKSLHASLSKVLAKFPLEQQQQALDEMEGANRRFHKVKSPVAWLNSVVKKYRDGECIWAYAPVIAAERIELAKQADAQQAQKEASLKAFHEGSANAVANPVRVAVEGNGPLGKEAARAKLLALRNERAAKVGMAKK</sequence>
<feature type="compositionally biased region" description="Basic and acidic residues" evidence="1">
    <location>
        <begin position="356"/>
        <end position="370"/>
    </location>
</feature>
<evidence type="ECO:0000313" key="2">
    <source>
        <dbReference type="EMBL" id="AIJ47090.1"/>
    </source>
</evidence>
<dbReference type="AlphaFoldDB" id="A0A076PTS0"/>